<keyword evidence="5" id="KW-1185">Reference proteome</keyword>
<sequence length="292" mass="31873">MDVCSPALPSSATKSHWQASLQLGFSKDGDVTRLTERKHNGPLRVQKPLYPEGDEVCHAIIIHPPGGVVGGDQLKVDVKLAADTHALVTTPGAAKWYRSNGYLSAQHINLKLDAGARLEWLPQETIFFDDACVDLHQTIYLAADARLIAADIFCFGRTASGETYNSGRIKQHCSIYREDKMIWHEQGSLQGGSPTMQSPLGLNGKSVSAMVLASGAMLSGEQLQVLREQTSALLSAREADAMCGVTQMKSVIVARYLGNSSEVARLWLQLVWLHLRPVVIGCDAKIPRIWNT</sequence>
<comment type="caution">
    <text evidence="4">The sequence shown here is derived from an EMBL/GenBank/DDBJ whole genome shotgun (WGS) entry which is preliminary data.</text>
</comment>
<dbReference type="PANTHER" id="PTHR33643:SF1">
    <property type="entry name" value="UREASE ACCESSORY PROTEIN D"/>
    <property type="match status" value="1"/>
</dbReference>
<name>A0A318JB99_9BURK</name>
<evidence type="ECO:0000313" key="4">
    <source>
        <dbReference type="EMBL" id="PXX46828.1"/>
    </source>
</evidence>
<dbReference type="PANTHER" id="PTHR33643">
    <property type="entry name" value="UREASE ACCESSORY PROTEIN D"/>
    <property type="match status" value="1"/>
</dbReference>
<reference evidence="4 5" key="1">
    <citation type="submission" date="2018-05" db="EMBL/GenBank/DDBJ databases">
        <title>Genomic Encyclopedia of Type Strains, Phase IV (KMG-IV): sequencing the most valuable type-strain genomes for metagenomic binning, comparative biology and taxonomic classification.</title>
        <authorList>
            <person name="Goeker M."/>
        </authorList>
    </citation>
    <scope>NUCLEOTIDE SEQUENCE [LARGE SCALE GENOMIC DNA]</scope>
    <source>
        <strain evidence="4 5">DSM 19792</strain>
    </source>
</reference>
<dbReference type="HAMAP" id="MF_01384">
    <property type="entry name" value="UreD"/>
    <property type="match status" value="1"/>
</dbReference>
<dbReference type="GO" id="GO:0016151">
    <property type="term" value="F:nickel cation binding"/>
    <property type="evidence" value="ECO:0007669"/>
    <property type="project" value="UniProtKB-UniRule"/>
</dbReference>
<keyword evidence="2 3" id="KW-0143">Chaperone</keyword>
<accession>A0A318JB99</accession>
<comment type="similarity">
    <text evidence="1 3">Belongs to the UreD family.</text>
</comment>
<dbReference type="OrthoDB" id="9798842at2"/>
<dbReference type="RefSeq" id="WP_110253271.1">
    <property type="nucleotide sequence ID" value="NZ_QJKB01000001.1"/>
</dbReference>
<comment type="subcellular location">
    <subcellularLocation>
        <location evidence="3">Cytoplasm</location>
    </subcellularLocation>
</comment>
<dbReference type="AlphaFoldDB" id="A0A318JB99"/>
<evidence type="ECO:0000256" key="1">
    <source>
        <dbReference type="ARBA" id="ARBA00007177"/>
    </source>
</evidence>
<comment type="function">
    <text evidence="3">Required for maturation of urease via the functional incorporation of the urease nickel metallocenter.</text>
</comment>
<evidence type="ECO:0000256" key="2">
    <source>
        <dbReference type="ARBA" id="ARBA00023186"/>
    </source>
</evidence>
<dbReference type="EMBL" id="QJKB01000001">
    <property type="protein sequence ID" value="PXX46828.1"/>
    <property type="molecule type" value="Genomic_DNA"/>
</dbReference>
<gene>
    <name evidence="3" type="primary">ureD</name>
    <name evidence="4" type="ORF">DFR42_101404</name>
</gene>
<dbReference type="Pfam" id="PF01774">
    <property type="entry name" value="UreD"/>
    <property type="match status" value="1"/>
</dbReference>
<keyword evidence="3" id="KW-0963">Cytoplasm</keyword>
<proteinExistence type="inferred from homology"/>
<keyword evidence="3" id="KW-0996">Nickel insertion</keyword>
<comment type="subunit">
    <text evidence="3">UreD, UreF and UreG form a complex that acts as a GTP-hydrolysis-dependent molecular chaperone, activating the urease apoprotein by helping to assemble the nickel containing metallocenter of UreC. The UreE protein probably delivers the nickel.</text>
</comment>
<dbReference type="GO" id="GO:0005737">
    <property type="term" value="C:cytoplasm"/>
    <property type="evidence" value="ECO:0007669"/>
    <property type="project" value="UniProtKB-SubCell"/>
</dbReference>
<organism evidence="4 5">
    <name type="scientific">Undibacterium pigrum</name>
    <dbReference type="NCBI Taxonomy" id="401470"/>
    <lineage>
        <taxon>Bacteria</taxon>
        <taxon>Pseudomonadati</taxon>
        <taxon>Pseudomonadota</taxon>
        <taxon>Betaproteobacteria</taxon>
        <taxon>Burkholderiales</taxon>
        <taxon>Oxalobacteraceae</taxon>
        <taxon>Undibacterium</taxon>
    </lineage>
</organism>
<dbReference type="Proteomes" id="UP000247792">
    <property type="component" value="Unassembled WGS sequence"/>
</dbReference>
<evidence type="ECO:0000313" key="5">
    <source>
        <dbReference type="Proteomes" id="UP000247792"/>
    </source>
</evidence>
<evidence type="ECO:0000256" key="3">
    <source>
        <dbReference type="HAMAP-Rule" id="MF_01384"/>
    </source>
</evidence>
<protein>
    <recommendedName>
        <fullName evidence="3">Urease accessory protein UreD</fullName>
    </recommendedName>
</protein>
<dbReference type="InterPro" id="IPR002669">
    <property type="entry name" value="UreD"/>
</dbReference>